<feature type="domain" description="CENP-V/GFA" evidence="5">
    <location>
        <begin position="3"/>
        <end position="77"/>
    </location>
</feature>
<proteinExistence type="inferred from homology"/>
<protein>
    <recommendedName>
        <fullName evidence="5">CENP-V/GFA domain-containing protein</fullName>
    </recommendedName>
</protein>
<dbReference type="GO" id="GO:0046872">
    <property type="term" value="F:metal ion binding"/>
    <property type="evidence" value="ECO:0007669"/>
    <property type="project" value="UniProtKB-KW"/>
</dbReference>
<dbReference type="InterPro" id="IPR006913">
    <property type="entry name" value="CENP-V/GFA"/>
</dbReference>
<evidence type="ECO:0000256" key="4">
    <source>
        <dbReference type="ARBA" id="ARBA00023239"/>
    </source>
</evidence>
<dbReference type="PROSITE" id="PS51891">
    <property type="entry name" value="CENP_V_GFA"/>
    <property type="match status" value="1"/>
</dbReference>
<evidence type="ECO:0000259" key="5">
    <source>
        <dbReference type="PROSITE" id="PS51891"/>
    </source>
</evidence>
<sequence>MEKQGSCQCGKVKYQICGEPIILYRCHCTECQKQAGSGFGMSMWVKNKDFKITEGPLKQFIRIADSGGKIECFFCRD</sequence>
<dbReference type="SUPFAM" id="SSF51316">
    <property type="entry name" value="Mss4-like"/>
    <property type="match status" value="1"/>
</dbReference>
<feature type="non-terminal residue" evidence="6">
    <location>
        <position position="77"/>
    </location>
</feature>
<dbReference type="Gene3D" id="3.90.1590.10">
    <property type="entry name" value="glutathione-dependent formaldehyde- activating enzyme (gfa)"/>
    <property type="match status" value="1"/>
</dbReference>
<evidence type="ECO:0000256" key="1">
    <source>
        <dbReference type="ARBA" id="ARBA00005495"/>
    </source>
</evidence>
<dbReference type="GO" id="GO:0016846">
    <property type="term" value="F:carbon-sulfur lyase activity"/>
    <property type="evidence" value="ECO:0007669"/>
    <property type="project" value="InterPro"/>
</dbReference>
<comment type="similarity">
    <text evidence="1">Belongs to the Gfa family.</text>
</comment>
<keyword evidence="3" id="KW-0862">Zinc</keyword>
<keyword evidence="2" id="KW-0479">Metal-binding</keyword>
<organism evidence="6">
    <name type="scientific">marine metagenome</name>
    <dbReference type="NCBI Taxonomy" id="408172"/>
    <lineage>
        <taxon>unclassified sequences</taxon>
        <taxon>metagenomes</taxon>
        <taxon>ecological metagenomes</taxon>
    </lineage>
</organism>
<dbReference type="AlphaFoldDB" id="A0A383AIM5"/>
<evidence type="ECO:0000256" key="3">
    <source>
        <dbReference type="ARBA" id="ARBA00022833"/>
    </source>
</evidence>
<dbReference type="PANTHER" id="PTHR33337:SF40">
    <property type="entry name" value="CENP-V_GFA DOMAIN-CONTAINING PROTEIN-RELATED"/>
    <property type="match status" value="1"/>
</dbReference>
<gene>
    <name evidence="6" type="ORF">METZ01_LOCUS460285</name>
</gene>
<dbReference type="Pfam" id="PF04828">
    <property type="entry name" value="GFA"/>
    <property type="match status" value="1"/>
</dbReference>
<name>A0A383AIM5_9ZZZZ</name>
<evidence type="ECO:0000313" key="6">
    <source>
        <dbReference type="EMBL" id="SVE07431.1"/>
    </source>
</evidence>
<dbReference type="PANTHER" id="PTHR33337">
    <property type="entry name" value="GFA DOMAIN-CONTAINING PROTEIN"/>
    <property type="match status" value="1"/>
</dbReference>
<reference evidence="6" key="1">
    <citation type="submission" date="2018-05" db="EMBL/GenBank/DDBJ databases">
        <authorList>
            <person name="Lanie J.A."/>
            <person name="Ng W.-L."/>
            <person name="Kazmierczak K.M."/>
            <person name="Andrzejewski T.M."/>
            <person name="Davidsen T.M."/>
            <person name="Wayne K.J."/>
            <person name="Tettelin H."/>
            <person name="Glass J.I."/>
            <person name="Rusch D."/>
            <person name="Podicherti R."/>
            <person name="Tsui H.-C.T."/>
            <person name="Winkler M.E."/>
        </authorList>
    </citation>
    <scope>NUCLEOTIDE SEQUENCE</scope>
</reference>
<accession>A0A383AIM5</accession>
<dbReference type="InterPro" id="IPR011057">
    <property type="entry name" value="Mss4-like_sf"/>
</dbReference>
<dbReference type="EMBL" id="UINC01192334">
    <property type="protein sequence ID" value="SVE07431.1"/>
    <property type="molecule type" value="Genomic_DNA"/>
</dbReference>
<keyword evidence="4" id="KW-0456">Lyase</keyword>
<evidence type="ECO:0000256" key="2">
    <source>
        <dbReference type="ARBA" id="ARBA00022723"/>
    </source>
</evidence>